<sequence>MTVLLCASLLRTRWCELNILDECIRCLGTLRRPRPKSHPISSRLRIPILTLLWRGILEWSARRVLQHCGGRSQSPFSHELPWRSNELLVASQYPATASVFIG</sequence>
<reference evidence="1" key="2">
    <citation type="submission" date="2015-06" db="UniProtKB">
        <authorList>
            <consortium name="EnsemblProtists"/>
        </authorList>
    </citation>
    <scope>IDENTIFICATION</scope>
    <source>
        <strain evidence="1">Emoy2</strain>
    </source>
</reference>
<dbReference type="AlphaFoldDB" id="M4BJ89"/>
<dbReference type="EnsemblProtists" id="HpaT806467">
    <property type="protein sequence ID" value="HpaP806467"/>
    <property type="gene ID" value="HpaG806467"/>
</dbReference>
<reference evidence="2" key="1">
    <citation type="journal article" date="2010" name="Science">
        <title>Signatures of adaptation to obligate biotrophy in the Hyaloperonospora arabidopsidis genome.</title>
        <authorList>
            <person name="Baxter L."/>
            <person name="Tripathy S."/>
            <person name="Ishaque N."/>
            <person name="Boot N."/>
            <person name="Cabral A."/>
            <person name="Kemen E."/>
            <person name="Thines M."/>
            <person name="Ah-Fong A."/>
            <person name="Anderson R."/>
            <person name="Badejoko W."/>
            <person name="Bittner-Eddy P."/>
            <person name="Boore J.L."/>
            <person name="Chibucos M.C."/>
            <person name="Coates M."/>
            <person name="Dehal P."/>
            <person name="Delehaunty K."/>
            <person name="Dong S."/>
            <person name="Downton P."/>
            <person name="Dumas B."/>
            <person name="Fabro G."/>
            <person name="Fronick C."/>
            <person name="Fuerstenberg S.I."/>
            <person name="Fulton L."/>
            <person name="Gaulin E."/>
            <person name="Govers F."/>
            <person name="Hughes L."/>
            <person name="Humphray S."/>
            <person name="Jiang R.H."/>
            <person name="Judelson H."/>
            <person name="Kamoun S."/>
            <person name="Kyung K."/>
            <person name="Meijer H."/>
            <person name="Minx P."/>
            <person name="Morris P."/>
            <person name="Nelson J."/>
            <person name="Phuntumart V."/>
            <person name="Qutob D."/>
            <person name="Rehmany A."/>
            <person name="Rougon-Cardoso A."/>
            <person name="Ryden P."/>
            <person name="Torto-Alalibo T."/>
            <person name="Studholme D."/>
            <person name="Wang Y."/>
            <person name="Win J."/>
            <person name="Wood J."/>
            <person name="Clifton S.W."/>
            <person name="Rogers J."/>
            <person name="Van den Ackerveken G."/>
            <person name="Jones J.D."/>
            <person name="McDowell J.M."/>
            <person name="Beynon J."/>
            <person name="Tyler B.M."/>
        </authorList>
    </citation>
    <scope>NUCLEOTIDE SEQUENCE [LARGE SCALE GENOMIC DNA]</scope>
    <source>
        <strain evidence="2">Emoy2</strain>
    </source>
</reference>
<dbReference type="HOGENOM" id="CLU_2282859_0_0_1"/>
<name>M4BJ89_HYAAE</name>
<evidence type="ECO:0000313" key="1">
    <source>
        <dbReference type="EnsemblProtists" id="HpaP806467"/>
    </source>
</evidence>
<dbReference type="InParanoid" id="M4BJ89"/>
<dbReference type="VEuPathDB" id="FungiDB:HpaG806467"/>
<organism evidence="1 2">
    <name type="scientific">Hyaloperonospora arabidopsidis (strain Emoy2)</name>
    <name type="common">Downy mildew agent</name>
    <name type="synonym">Peronospora arabidopsidis</name>
    <dbReference type="NCBI Taxonomy" id="559515"/>
    <lineage>
        <taxon>Eukaryota</taxon>
        <taxon>Sar</taxon>
        <taxon>Stramenopiles</taxon>
        <taxon>Oomycota</taxon>
        <taxon>Peronosporomycetes</taxon>
        <taxon>Peronosporales</taxon>
        <taxon>Peronosporaceae</taxon>
        <taxon>Hyaloperonospora</taxon>
    </lineage>
</organism>
<protein>
    <submittedName>
        <fullName evidence="1">Uncharacterized protein</fullName>
    </submittedName>
</protein>
<keyword evidence="2" id="KW-1185">Reference proteome</keyword>
<dbReference type="EMBL" id="JH598312">
    <property type="status" value="NOT_ANNOTATED_CDS"/>
    <property type="molecule type" value="Genomic_DNA"/>
</dbReference>
<dbReference type="Proteomes" id="UP000011713">
    <property type="component" value="Unassembled WGS sequence"/>
</dbReference>
<accession>M4BJ89</accession>
<evidence type="ECO:0000313" key="2">
    <source>
        <dbReference type="Proteomes" id="UP000011713"/>
    </source>
</evidence>
<proteinExistence type="predicted"/>